<dbReference type="RefSeq" id="WP_248868534.1">
    <property type="nucleotide sequence ID" value="NZ_CP086322.1"/>
</dbReference>
<dbReference type="EMBL" id="CP086322">
    <property type="protein sequence ID" value="UQA97566.1"/>
    <property type="molecule type" value="Genomic_DNA"/>
</dbReference>
<accession>A0ABY4MIE3</accession>
<evidence type="ECO:0000313" key="2">
    <source>
        <dbReference type="Proteomes" id="UP000830115"/>
    </source>
</evidence>
<name>A0ABY4MIE3_9ACTN</name>
<dbReference type="Proteomes" id="UP000830115">
    <property type="component" value="Chromosome"/>
</dbReference>
<dbReference type="CDD" id="cd18785">
    <property type="entry name" value="SF2_C"/>
    <property type="match status" value="1"/>
</dbReference>
<dbReference type="SUPFAM" id="SSF52540">
    <property type="entry name" value="P-loop containing nucleoside triphosphate hydrolases"/>
    <property type="match status" value="1"/>
</dbReference>
<evidence type="ECO:0008006" key="3">
    <source>
        <dbReference type="Google" id="ProtNLM"/>
    </source>
</evidence>
<dbReference type="InterPro" id="IPR027417">
    <property type="entry name" value="P-loop_NTPase"/>
</dbReference>
<organism evidence="1 2">
    <name type="scientific">Streptomyces halobius</name>
    <dbReference type="NCBI Taxonomy" id="2879846"/>
    <lineage>
        <taxon>Bacteria</taxon>
        <taxon>Bacillati</taxon>
        <taxon>Actinomycetota</taxon>
        <taxon>Actinomycetes</taxon>
        <taxon>Kitasatosporales</taxon>
        <taxon>Streptomycetaceae</taxon>
        <taxon>Streptomyces</taxon>
    </lineage>
</organism>
<proteinExistence type="predicted"/>
<reference evidence="1" key="1">
    <citation type="submission" date="2021-10" db="EMBL/GenBank/DDBJ databases">
        <title>Streptomyces nigrumlapis sp.nov.,an antimicrobial producing actinobacterium isolated from Black Gobi rocks.</title>
        <authorList>
            <person name="Wen Y."/>
            <person name="Zhang W."/>
            <person name="Liu X.G."/>
        </authorList>
    </citation>
    <scope>NUCLEOTIDE SEQUENCE</scope>
    <source>
        <strain evidence="1">ST13-2-2</strain>
    </source>
</reference>
<dbReference type="Gene3D" id="3.40.50.300">
    <property type="entry name" value="P-loop containing nucleotide triphosphate hydrolases"/>
    <property type="match status" value="1"/>
</dbReference>
<evidence type="ECO:0000313" key="1">
    <source>
        <dbReference type="EMBL" id="UQA97566.1"/>
    </source>
</evidence>
<keyword evidence="2" id="KW-1185">Reference proteome</keyword>
<gene>
    <name evidence="1" type="ORF">K9S39_42015</name>
</gene>
<protein>
    <recommendedName>
        <fullName evidence="3">Helicase C-terminal domain-containing protein</fullName>
    </recommendedName>
</protein>
<sequence length="173" mass="19065">MLSNCNCFTEGVDIPSLDSILFAEPKSSPIQILQAVGRALRQTPGQGKIARIIVPVYLSPDEQLEEGVKGTSFHLLHQILISLSVWDELVFDRIHFLNGDRTLRPYTPARPLRADELIDLLHPKHTPAPNQIWDAAYAHAQAFHTQHGHLNVPAATKPPTASTWAGGWARSAA</sequence>